<feature type="region of interest" description="Disordered" evidence="1">
    <location>
        <begin position="22"/>
        <end position="46"/>
    </location>
</feature>
<sequence length="115" mass="12640">MKVTPPWRERDDTRRRVVTRGLEDGRPSWHGWRGRTEGPEGGCGGRVPERVRAELAGVRAWGAGSPGGITRAHARAACICHRPQRHSWPPCSTDPHSPSSRRQTGTCVTSCPPLD</sequence>
<dbReference type="Proteomes" id="UP001221898">
    <property type="component" value="Unassembled WGS sequence"/>
</dbReference>
<feature type="compositionally biased region" description="Polar residues" evidence="1">
    <location>
        <begin position="94"/>
        <end position="109"/>
    </location>
</feature>
<name>A0AAD7SJQ3_9TELE</name>
<evidence type="ECO:0000313" key="2">
    <source>
        <dbReference type="EMBL" id="KAJ8403778.1"/>
    </source>
</evidence>
<proteinExistence type="predicted"/>
<dbReference type="AlphaFoldDB" id="A0AAD7SJQ3"/>
<dbReference type="EMBL" id="JAINUG010000056">
    <property type="protein sequence ID" value="KAJ8403778.1"/>
    <property type="molecule type" value="Genomic_DNA"/>
</dbReference>
<comment type="caution">
    <text evidence="2">The sequence shown here is derived from an EMBL/GenBank/DDBJ whole genome shotgun (WGS) entry which is preliminary data.</text>
</comment>
<organism evidence="2 3">
    <name type="scientific">Aldrovandia affinis</name>
    <dbReference type="NCBI Taxonomy" id="143900"/>
    <lineage>
        <taxon>Eukaryota</taxon>
        <taxon>Metazoa</taxon>
        <taxon>Chordata</taxon>
        <taxon>Craniata</taxon>
        <taxon>Vertebrata</taxon>
        <taxon>Euteleostomi</taxon>
        <taxon>Actinopterygii</taxon>
        <taxon>Neopterygii</taxon>
        <taxon>Teleostei</taxon>
        <taxon>Notacanthiformes</taxon>
        <taxon>Halosauridae</taxon>
        <taxon>Aldrovandia</taxon>
    </lineage>
</organism>
<evidence type="ECO:0000313" key="3">
    <source>
        <dbReference type="Proteomes" id="UP001221898"/>
    </source>
</evidence>
<protein>
    <submittedName>
        <fullName evidence="2">Uncharacterized protein</fullName>
    </submittedName>
</protein>
<gene>
    <name evidence="2" type="ORF">AAFF_G00346460</name>
</gene>
<evidence type="ECO:0000256" key="1">
    <source>
        <dbReference type="SAM" id="MobiDB-lite"/>
    </source>
</evidence>
<feature type="region of interest" description="Disordered" evidence="1">
    <location>
        <begin position="84"/>
        <end position="115"/>
    </location>
</feature>
<accession>A0AAD7SJQ3</accession>
<reference evidence="2" key="1">
    <citation type="journal article" date="2023" name="Science">
        <title>Genome structures resolve the early diversification of teleost fishes.</title>
        <authorList>
            <person name="Parey E."/>
            <person name="Louis A."/>
            <person name="Montfort J."/>
            <person name="Bouchez O."/>
            <person name="Roques C."/>
            <person name="Iampietro C."/>
            <person name="Lluch J."/>
            <person name="Castinel A."/>
            <person name="Donnadieu C."/>
            <person name="Desvignes T."/>
            <person name="Floi Bucao C."/>
            <person name="Jouanno E."/>
            <person name="Wen M."/>
            <person name="Mejri S."/>
            <person name="Dirks R."/>
            <person name="Jansen H."/>
            <person name="Henkel C."/>
            <person name="Chen W.J."/>
            <person name="Zahm M."/>
            <person name="Cabau C."/>
            <person name="Klopp C."/>
            <person name="Thompson A.W."/>
            <person name="Robinson-Rechavi M."/>
            <person name="Braasch I."/>
            <person name="Lecointre G."/>
            <person name="Bobe J."/>
            <person name="Postlethwait J.H."/>
            <person name="Berthelot C."/>
            <person name="Roest Crollius H."/>
            <person name="Guiguen Y."/>
        </authorList>
    </citation>
    <scope>NUCLEOTIDE SEQUENCE</scope>
    <source>
        <strain evidence="2">NC1722</strain>
    </source>
</reference>
<keyword evidence="3" id="KW-1185">Reference proteome</keyword>